<reference evidence="3" key="1">
    <citation type="submission" date="2022-07" db="EMBL/GenBank/DDBJ databases">
        <title>Taxonomy of Novel Oxalotrophic and Methylotrophic Bacteria.</title>
        <authorList>
            <person name="Sahin N."/>
            <person name="Tani A."/>
        </authorList>
    </citation>
    <scope>NUCLEOTIDE SEQUENCE</scope>
    <source>
        <strain evidence="3">Y10</strain>
    </source>
</reference>
<organism evidence="3 4">
    <name type="scientific">Neptunitalea lumnitzerae</name>
    <dbReference type="NCBI Taxonomy" id="2965509"/>
    <lineage>
        <taxon>Bacteria</taxon>
        <taxon>Pseudomonadati</taxon>
        <taxon>Bacteroidota</taxon>
        <taxon>Flavobacteriia</taxon>
        <taxon>Flavobacteriales</taxon>
        <taxon>Flavobacteriaceae</taxon>
        <taxon>Neptunitalea</taxon>
    </lineage>
</organism>
<name>A0ABQ5MGE3_9FLAO</name>
<dbReference type="InterPro" id="IPR050491">
    <property type="entry name" value="AmpC-like"/>
</dbReference>
<dbReference type="Gene3D" id="3.40.710.10">
    <property type="entry name" value="DD-peptidase/beta-lactamase superfamily"/>
    <property type="match status" value="1"/>
</dbReference>
<feature type="domain" description="Beta-lactamase-related" evidence="2">
    <location>
        <begin position="88"/>
        <end position="366"/>
    </location>
</feature>
<evidence type="ECO:0000313" key="3">
    <source>
        <dbReference type="EMBL" id="GLB48486.1"/>
    </source>
</evidence>
<feature type="signal peptide" evidence="1">
    <location>
        <begin position="1"/>
        <end position="25"/>
    </location>
</feature>
<dbReference type="SUPFAM" id="SSF56601">
    <property type="entry name" value="beta-lactamase/transpeptidase-like"/>
    <property type="match status" value="1"/>
</dbReference>
<dbReference type="PROSITE" id="PS51257">
    <property type="entry name" value="PROKAR_LIPOPROTEIN"/>
    <property type="match status" value="1"/>
</dbReference>
<dbReference type="PANTHER" id="PTHR46825:SF9">
    <property type="entry name" value="BETA-LACTAMASE-RELATED DOMAIN-CONTAINING PROTEIN"/>
    <property type="match status" value="1"/>
</dbReference>
<keyword evidence="1" id="KW-0732">Signal</keyword>
<keyword evidence="4" id="KW-1185">Reference proteome</keyword>
<gene>
    <name evidence="3" type="ORF">Y10_08540</name>
</gene>
<dbReference type="RefSeq" id="WP_281764124.1">
    <property type="nucleotide sequence ID" value="NZ_BRVO01000001.1"/>
</dbReference>
<feature type="chain" id="PRO_5045512492" description="Beta-lactamase-related domain-containing protein" evidence="1">
    <location>
        <begin position="26"/>
        <end position="496"/>
    </location>
</feature>
<comment type="caution">
    <text evidence="3">The sequence shown here is derived from an EMBL/GenBank/DDBJ whole genome shotgun (WGS) entry which is preliminary data.</text>
</comment>
<proteinExistence type="predicted"/>
<dbReference type="Pfam" id="PF00144">
    <property type="entry name" value="Beta-lactamase"/>
    <property type="match status" value="1"/>
</dbReference>
<dbReference type="InterPro" id="IPR012338">
    <property type="entry name" value="Beta-lactam/transpept-like"/>
</dbReference>
<dbReference type="PANTHER" id="PTHR46825">
    <property type="entry name" value="D-ALANYL-D-ALANINE-CARBOXYPEPTIDASE/ENDOPEPTIDASE AMPH"/>
    <property type="match status" value="1"/>
</dbReference>
<accession>A0ABQ5MGE3</accession>
<evidence type="ECO:0000256" key="1">
    <source>
        <dbReference type="SAM" id="SignalP"/>
    </source>
</evidence>
<dbReference type="InterPro" id="IPR001466">
    <property type="entry name" value="Beta-lactam-related"/>
</dbReference>
<evidence type="ECO:0000259" key="2">
    <source>
        <dbReference type="Pfam" id="PF00144"/>
    </source>
</evidence>
<sequence>MKFIQKTTLVLLLSVFLITSCTSPNKPTPQDTFKQQHPEFATKFEDKVSNIYKDKNLHGDILFAIVNEQGIAYSFTLNRELLNGTPTDLNLDSPIYIASSTKSFTGTLLKILEEEGTLDLNSSLHKNLPQLTYQNEIDTEAISLKNLLNHTHGTFSTSMAWKTAYLGYSGNNEELISDLNTDFLYDPSGKFRYSNIGPIIAGLVVDYNTNKTWKSQMETKIFDPLKMSNTSANVSDFKFETIRPSLLCSNDSIILKSFDKTDFTMHAAGGIISTMNDMAKWMSANIRQDSLLLTQENWKDLHEPTTEQDRTYFTYKRTGYSLGWDIANYQNEKILTRFGNLGGITFHSSFMPDRKIGIIAFSNDNRAYLLPHLIANYAYNLLNTKDADSIFNTEVVDFNKSYTKENNIAYPSQSDLAKDNKENDRLIGTYKSTKNWPNITITKEDRCYYFTWGTLKGKIYNNPSGGFTSSTGVLKRNFNVENNTLHTGSLEYKKIE</sequence>
<protein>
    <recommendedName>
        <fullName evidence="2">Beta-lactamase-related domain-containing protein</fullName>
    </recommendedName>
</protein>
<dbReference type="EMBL" id="BRVO01000001">
    <property type="protein sequence ID" value="GLB48486.1"/>
    <property type="molecule type" value="Genomic_DNA"/>
</dbReference>
<dbReference type="Proteomes" id="UP001143543">
    <property type="component" value="Unassembled WGS sequence"/>
</dbReference>
<evidence type="ECO:0000313" key="4">
    <source>
        <dbReference type="Proteomes" id="UP001143543"/>
    </source>
</evidence>